<dbReference type="CDD" id="cd20654">
    <property type="entry name" value="CYP82"/>
    <property type="match status" value="1"/>
</dbReference>
<keyword evidence="4 6" id="KW-0408">Iron</keyword>
<comment type="caution">
    <text evidence="8">The sequence shown here is derived from an EMBL/GenBank/DDBJ whole genome shotgun (WGS) entry which is preliminary data.</text>
</comment>
<dbReference type="Gene3D" id="1.10.630.10">
    <property type="entry name" value="Cytochrome P450"/>
    <property type="match status" value="1"/>
</dbReference>
<comment type="similarity">
    <text evidence="6">Belongs to the cytochrome P450 family.</text>
</comment>
<keyword evidence="7" id="KW-0472">Membrane</keyword>
<evidence type="ECO:0000256" key="3">
    <source>
        <dbReference type="ARBA" id="ARBA00023002"/>
    </source>
</evidence>
<dbReference type="PANTHER" id="PTHR47947:SF49">
    <property type="entry name" value="CYTOCHROME P450 FAMILY PROTEIN"/>
    <property type="match status" value="1"/>
</dbReference>
<feature type="transmembrane region" description="Helical" evidence="7">
    <location>
        <begin position="12"/>
        <end position="29"/>
    </location>
</feature>
<dbReference type="Proteomes" id="UP001341840">
    <property type="component" value="Unassembled WGS sequence"/>
</dbReference>
<dbReference type="SUPFAM" id="SSF48264">
    <property type="entry name" value="Cytochrome P450"/>
    <property type="match status" value="1"/>
</dbReference>
<keyword evidence="1 6" id="KW-0349">Heme</keyword>
<evidence type="ECO:0000256" key="1">
    <source>
        <dbReference type="ARBA" id="ARBA00022617"/>
    </source>
</evidence>
<protein>
    <submittedName>
        <fullName evidence="8">Uncharacterized protein</fullName>
    </submittedName>
</protein>
<dbReference type="InterPro" id="IPR036396">
    <property type="entry name" value="Cyt_P450_sf"/>
</dbReference>
<organism evidence="8 9">
    <name type="scientific">Stylosanthes scabra</name>
    <dbReference type="NCBI Taxonomy" id="79078"/>
    <lineage>
        <taxon>Eukaryota</taxon>
        <taxon>Viridiplantae</taxon>
        <taxon>Streptophyta</taxon>
        <taxon>Embryophyta</taxon>
        <taxon>Tracheophyta</taxon>
        <taxon>Spermatophyta</taxon>
        <taxon>Magnoliopsida</taxon>
        <taxon>eudicotyledons</taxon>
        <taxon>Gunneridae</taxon>
        <taxon>Pentapetalae</taxon>
        <taxon>rosids</taxon>
        <taxon>fabids</taxon>
        <taxon>Fabales</taxon>
        <taxon>Fabaceae</taxon>
        <taxon>Papilionoideae</taxon>
        <taxon>50 kb inversion clade</taxon>
        <taxon>dalbergioids sensu lato</taxon>
        <taxon>Dalbergieae</taxon>
        <taxon>Pterocarpus clade</taxon>
        <taxon>Stylosanthes</taxon>
    </lineage>
</organism>
<evidence type="ECO:0000256" key="2">
    <source>
        <dbReference type="ARBA" id="ARBA00022723"/>
    </source>
</evidence>
<keyword evidence="7" id="KW-1133">Transmembrane helix</keyword>
<dbReference type="EMBL" id="JASCZI010271952">
    <property type="protein sequence ID" value="MED6218271.1"/>
    <property type="molecule type" value="Genomic_DNA"/>
</dbReference>
<proteinExistence type="inferred from homology"/>
<keyword evidence="2 6" id="KW-0479">Metal-binding</keyword>
<evidence type="ECO:0000256" key="5">
    <source>
        <dbReference type="ARBA" id="ARBA00023033"/>
    </source>
</evidence>
<evidence type="ECO:0000313" key="8">
    <source>
        <dbReference type="EMBL" id="MED6218271.1"/>
    </source>
</evidence>
<dbReference type="PROSITE" id="PS00086">
    <property type="entry name" value="CYTOCHROME_P450"/>
    <property type="match status" value="1"/>
</dbReference>
<keyword evidence="7" id="KW-0812">Transmembrane</keyword>
<sequence length="537" mass="60566">MSFCFSSNNTYYQIIGLVSLILLPLLFLLRRSKLSISRTQQPPLAAGAWPIIGHLPLFSASEPPHKTLGAMVDKYGPIFTIKIGSQRAVVINNWKTAKECFTTNDAALSSRPTNLIAVEHLGYKGAMFPFASRANHLYWREMRRIANQELLSNKRVELLGPVRVSEVESSIKLLFKKWKEEEKNESGYIAVEMKKWFGELILNMTLRAVAGKRYLGGSDGGSDEEGRRYLKALREFVQQLGKMLAGDAVPWLRWVDLGGHEKAMKETAKELDAMCDKWLEEHREKRVLEGDDGRSQDFIDVMLSVLDGTDEIAGYDADTIIKATVLILTAGAVDTSTVSLTWIISCLLNNTASLEEAQKELDLQVGKERYLKESDISNLVYIQAIVKETLRLHPPSTLSGLRVFTEDCTIDGYYIPKGTPLMTNLWKIHRDPNIWLDPLDFKPERFLTGNHKNVDVRGNHFELIPFGSGRRICPGISFAMPLIHLTLATFLQSFEISKPSHEPIDMTEKFGLTTTKATPLVVLIKPRLFPKLYQDLP</sequence>
<gene>
    <name evidence="8" type="ORF">PIB30_025192</name>
</gene>
<dbReference type="InterPro" id="IPR002401">
    <property type="entry name" value="Cyt_P450_E_grp-I"/>
</dbReference>
<dbReference type="InterPro" id="IPR017972">
    <property type="entry name" value="Cyt_P450_CS"/>
</dbReference>
<dbReference type="InterPro" id="IPR050651">
    <property type="entry name" value="Plant_Cytochrome_P450_Monoox"/>
</dbReference>
<keyword evidence="9" id="KW-1185">Reference proteome</keyword>
<dbReference type="PRINTS" id="PR00463">
    <property type="entry name" value="EP450I"/>
</dbReference>
<name>A0ABU6Z8C8_9FABA</name>
<dbReference type="Pfam" id="PF00067">
    <property type="entry name" value="p450"/>
    <property type="match status" value="1"/>
</dbReference>
<evidence type="ECO:0000256" key="7">
    <source>
        <dbReference type="SAM" id="Phobius"/>
    </source>
</evidence>
<dbReference type="InterPro" id="IPR001128">
    <property type="entry name" value="Cyt_P450"/>
</dbReference>
<evidence type="ECO:0000256" key="4">
    <source>
        <dbReference type="ARBA" id="ARBA00023004"/>
    </source>
</evidence>
<dbReference type="PANTHER" id="PTHR47947">
    <property type="entry name" value="CYTOCHROME P450 82C3-RELATED"/>
    <property type="match status" value="1"/>
</dbReference>
<evidence type="ECO:0000256" key="6">
    <source>
        <dbReference type="RuleBase" id="RU000461"/>
    </source>
</evidence>
<evidence type="ECO:0000313" key="9">
    <source>
        <dbReference type="Proteomes" id="UP001341840"/>
    </source>
</evidence>
<keyword evidence="5 6" id="KW-0503">Monooxygenase</keyword>
<keyword evidence="3 6" id="KW-0560">Oxidoreductase</keyword>
<accession>A0ABU6Z8C8</accession>
<dbReference type="PRINTS" id="PR00385">
    <property type="entry name" value="P450"/>
</dbReference>
<reference evidence="8 9" key="1">
    <citation type="journal article" date="2023" name="Plants (Basel)">
        <title>Bridging the Gap: Combining Genomics and Transcriptomics Approaches to Understand Stylosanthes scabra, an Orphan Legume from the Brazilian Caatinga.</title>
        <authorList>
            <person name="Ferreira-Neto J.R.C."/>
            <person name="da Silva M.D."/>
            <person name="Binneck E."/>
            <person name="de Melo N.F."/>
            <person name="da Silva R.H."/>
            <person name="de Melo A.L.T.M."/>
            <person name="Pandolfi V."/>
            <person name="Bustamante F.O."/>
            <person name="Brasileiro-Vidal A.C."/>
            <person name="Benko-Iseppon A.M."/>
        </authorList>
    </citation>
    <scope>NUCLEOTIDE SEQUENCE [LARGE SCALE GENOMIC DNA]</scope>
    <source>
        <tissue evidence="8">Leaves</tissue>
    </source>
</reference>